<dbReference type="HOGENOM" id="CLU_3038886_0_0_2"/>
<accession>Q97AV9</accession>
<evidence type="ECO:0000313" key="1">
    <source>
        <dbReference type="EMBL" id="BAB59842.1"/>
    </source>
</evidence>
<dbReference type="GeneID" id="42990947"/>
<dbReference type="KEGG" id="tvo:TVG0706547"/>
<name>Q97AV9_THEVO</name>
<reference evidence="1 2" key="2">
    <citation type="journal article" date="2000" name="Proc. Natl. Acad. Sci. U.S.A.">
        <title>Archaeal adaptation to higher temperatures revealed by genomic sequence of Thermoplasma volcanium.</title>
        <authorList>
            <person name="Kawashima T."/>
            <person name="Amano N."/>
            <person name="Koike H."/>
            <person name="Makino S."/>
            <person name="Higuchi S."/>
            <person name="Kawashima-Ohya Y."/>
            <person name="Watanabe K."/>
            <person name="Yamazaki M."/>
            <person name="Kanehori K."/>
            <person name="Kawamoto T."/>
            <person name="Nunoshiba T."/>
            <person name="Yamamoto Y."/>
            <person name="Aramaki H."/>
            <person name="Makino K."/>
            <person name="Suzuki M."/>
        </authorList>
    </citation>
    <scope>NUCLEOTIDE SEQUENCE [LARGE SCALE GENOMIC DNA]</scope>
    <source>
        <strain evidence="2">ATCC 51530 / DSM 4299 / JCM 9571 / NBRC 15438 / GSS1</strain>
    </source>
</reference>
<gene>
    <name evidence="1" type="ORF">TVG0706547</name>
</gene>
<dbReference type="EMBL" id="BA000011">
    <property type="protein sequence ID" value="BAB59842.1"/>
    <property type="molecule type" value="Genomic_DNA"/>
</dbReference>
<keyword evidence="2" id="KW-1185">Reference proteome</keyword>
<organism evidence="1 2">
    <name type="scientific">Thermoplasma volcanium (strain ATCC 51530 / DSM 4299 / JCM 9571 / NBRC 15438 / GSS1)</name>
    <dbReference type="NCBI Taxonomy" id="273116"/>
    <lineage>
        <taxon>Archaea</taxon>
        <taxon>Methanobacteriati</taxon>
        <taxon>Thermoplasmatota</taxon>
        <taxon>Thermoplasmata</taxon>
        <taxon>Thermoplasmatales</taxon>
        <taxon>Thermoplasmataceae</taxon>
        <taxon>Thermoplasma</taxon>
    </lineage>
</organism>
<evidence type="ECO:0000313" key="2">
    <source>
        <dbReference type="Proteomes" id="UP000001017"/>
    </source>
</evidence>
<sequence>MTEISLARIKAAAMMMPEPVKSLILSEPDTLDASELITKLGTWDRLLKIEKAENTKNRRK</sequence>
<dbReference type="PaxDb" id="273116-14324916"/>
<dbReference type="AlphaFoldDB" id="Q97AV9"/>
<proteinExistence type="predicted"/>
<protein>
    <submittedName>
        <fullName evidence="1">TVG0706547 protein</fullName>
    </submittedName>
</protein>
<dbReference type="Proteomes" id="UP000001017">
    <property type="component" value="Chromosome"/>
</dbReference>
<reference evidence="1 2" key="1">
    <citation type="journal article" date="1999" name="Proc. Jpn. Acad.">
        <title>Determination of the complete genomic DNA sequence of Thermoplasma volvanium GSS1.</title>
        <authorList>
            <person name="Kawashima T."/>
            <person name="Yamamoto Y."/>
            <person name="Aramaki H."/>
            <person name="Nunoshiba T."/>
            <person name="Kawamoto T."/>
            <person name="Watanabe K."/>
            <person name="Yamazaki M."/>
            <person name="Kanehori K."/>
            <person name="Amano N."/>
            <person name="Ohya Y."/>
            <person name="Makino K."/>
            <person name="Suzuki M."/>
        </authorList>
    </citation>
    <scope>NUCLEOTIDE SEQUENCE [LARGE SCALE GENOMIC DNA]</scope>
    <source>
        <strain evidence="2">ATCC 51530 / DSM 4299 / JCM 9571 / NBRC 15438 / GSS1</strain>
    </source>
</reference>
<dbReference type="RefSeq" id="WP_156769072.1">
    <property type="nucleotide sequence ID" value="NC_002689.2"/>
</dbReference>